<comment type="caution">
    <text evidence="1">The sequence shown here is derived from an EMBL/GenBank/DDBJ whole genome shotgun (WGS) entry which is preliminary data.</text>
</comment>
<dbReference type="SUPFAM" id="SSF49777">
    <property type="entry name" value="PEBP-like"/>
    <property type="match status" value="1"/>
</dbReference>
<dbReference type="PANTHER" id="PTHR30289:SF1">
    <property type="entry name" value="PEBP (PHOSPHATIDYLETHANOLAMINE-BINDING PROTEIN) FAMILY PROTEIN"/>
    <property type="match status" value="1"/>
</dbReference>
<dbReference type="OrthoDB" id="9797506at2"/>
<dbReference type="CDD" id="cd00865">
    <property type="entry name" value="PEBP_bact_arch"/>
    <property type="match status" value="1"/>
</dbReference>
<dbReference type="Gene3D" id="3.90.280.10">
    <property type="entry name" value="PEBP-like"/>
    <property type="match status" value="1"/>
</dbReference>
<dbReference type="Proteomes" id="UP000190965">
    <property type="component" value="Unassembled WGS sequence"/>
</dbReference>
<dbReference type="AlphaFoldDB" id="A0A1T2Y365"/>
<gene>
    <name evidence="1" type="ORF">BFW87_24680</name>
</gene>
<reference evidence="1 2" key="1">
    <citation type="submission" date="2016-12" db="EMBL/GenBank/DDBJ databases">
        <title>Draft genome sequences of seven strains of Pseudomonas fluorescens that produce 4-formylaminooxyvinylglycine.</title>
        <authorList>
            <person name="Okrent R.A."/>
            <person name="Manning V.A."/>
            <person name="Trippe K.M."/>
        </authorList>
    </citation>
    <scope>NUCLEOTIDE SEQUENCE [LARGE SCALE GENOMIC DNA]</scope>
    <source>
        <strain evidence="1 2">P5A</strain>
    </source>
</reference>
<dbReference type="PANTHER" id="PTHR30289">
    <property type="entry name" value="UNCHARACTERIZED PROTEIN YBCL-RELATED"/>
    <property type="match status" value="1"/>
</dbReference>
<evidence type="ECO:0000313" key="1">
    <source>
        <dbReference type="EMBL" id="OPA86455.1"/>
    </source>
</evidence>
<evidence type="ECO:0000313" key="2">
    <source>
        <dbReference type="Proteomes" id="UP000190965"/>
    </source>
</evidence>
<dbReference type="Pfam" id="PF01161">
    <property type="entry name" value="PBP"/>
    <property type="match status" value="1"/>
</dbReference>
<dbReference type="InterPro" id="IPR036610">
    <property type="entry name" value="PEBP-like_sf"/>
</dbReference>
<proteinExistence type="predicted"/>
<name>A0A1T2Y365_PSEFL</name>
<dbReference type="EMBL" id="MSDF01000051">
    <property type="protein sequence ID" value="OPA86455.1"/>
    <property type="molecule type" value="Genomic_DNA"/>
</dbReference>
<accession>A0A1T2Y365</accession>
<dbReference type="InterPro" id="IPR005247">
    <property type="entry name" value="YbhB_YbcL/LppC-like"/>
</dbReference>
<organism evidence="1 2">
    <name type="scientific">Pseudomonas fluorescens</name>
    <dbReference type="NCBI Taxonomy" id="294"/>
    <lineage>
        <taxon>Bacteria</taxon>
        <taxon>Pseudomonadati</taxon>
        <taxon>Pseudomonadota</taxon>
        <taxon>Gammaproteobacteria</taxon>
        <taxon>Pseudomonadales</taxon>
        <taxon>Pseudomonadaceae</taxon>
        <taxon>Pseudomonas</taxon>
    </lineage>
</organism>
<sequence>MKLSSHAFADNTAIPGEYAFAVPDAAHHYALSSNRNPHLAWVDVPPGTQSFALVCHDPDVPSVGDDVNQEGKRVALDLPRVDFYHWLLLDIPAGAREITAGSHSASITAHGKSGPQTIGGLRHGLNDYSLWFAGDPHMAGDYFGYDGPCPPWNDERLHHYIFTLYALDVAHLEVQGALNGAAVLAALQGHILAQASLTGTYTLAPDELLSVD</sequence>
<dbReference type="InterPro" id="IPR008914">
    <property type="entry name" value="PEBP"/>
</dbReference>
<dbReference type="NCBIfam" id="TIGR00481">
    <property type="entry name" value="YbhB/YbcL family Raf kinase inhibitor-like protein"/>
    <property type="match status" value="1"/>
</dbReference>
<dbReference type="RefSeq" id="WP_078742326.1">
    <property type="nucleotide sequence ID" value="NZ_MSDF01000051.1"/>
</dbReference>
<protein>
    <submittedName>
        <fullName evidence="1">Phospholipid-binding protein</fullName>
    </submittedName>
</protein>